<evidence type="ECO:0000313" key="12">
    <source>
        <dbReference type="RefSeq" id="XP_041425382.1"/>
    </source>
</evidence>
<dbReference type="GO" id="GO:0004674">
    <property type="term" value="F:protein serine/threonine kinase activity"/>
    <property type="evidence" value="ECO:0000318"/>
    <property type="project" value="GO_Central"/>
</dbReference>
<organism evidence="11 12">
    <name type="scientific">Xenopus laevis</name>
    <name type="common">African clawed frog</name>
    <dbReference type="NCBI Taxonomy" id="8355"/>
    <lineage>
        <taxon>Eukaryota</taxon>
        <taxon>Metazoa</taxon>
        <taxon>Chordata</taxon>
        <taxon>Craniata</taxon>
        <taxon>Vertebrata</taxon>
        <taxon>Euteleostomi</taxon>
        <taxon>Amphibia</taxon>
        <taxon>Batrachia</taxon>
        <taxon>Anura</taxon>
        <taxon>Pipoidea</taxon>
        <taxon>Pipidae</taxon>
        <taxon>Xenopodinae</taxon>
        <taxon>Xenopus</taxon>
        <taxon>Xenopus</taxon>
    </lineage>
</organism>
<evidence type="ECO:0000256" key="4">
    <source>
        <dbReference type="ARBA" id="ARBA00022741"/>
    </source>
</evidence>
<dbReference type="GO" id="GO:0005524">
    <property type="term" value="F:ATP binding"/>
    <property type="evidence" value="ECO:0007669"/>
    <property type="project" value="UniProtKB-UniRule"/>
</dbReference>
<feature type="domain" description="Protein kinase" evidence="9">
    <location>
        <begin position="275"/>
        <end position="528"/>
    </location>
</feature>
<evidence type="ECO:0000256" key="1">
    <source>
        <dbReference type="ARBA" id="ARBA00022527"/>
    </source>
</evidence>
<dbReference type="PANTHER" id="PTHR24351">
    <property type="entry name" value="RIBOSOMAL PROTEIN S6 KINASE"/>
    <property type="match status" value="1"/>
</dbReference>
<dbReference type="InterPro" id="IPR017441">
    <property type="entry name" value="Protein_kinase_ATP_BS"/>
</dbReference>
<dbReference type="PROSITE" id="PS51285">
    <property type="entry name" value="AGC_KINASE_CTER"/>
    <property type="match status" value="1"/>
</dbReference>
<dbReference type="Pfam" id="PF00069">
    <property type="entry name" value="Pkinase"/>
    <property type="match status" value="1"/>
</dbReference>
<evidence type="ECO:0000256" key="2">
    <source>
        <dbReference type="ARBA" id="ARBA00022553"/>
    </source>
</evidence>
<keyword evidence="4 7" id="KW-0547">Nucleotide-binding</keyword>
<dbReference type="Gene3D" id="3.30.200.20">
    <property type="entry name" value="Phosphorylase Kinase, domain 1"/>
    <property type="match status" value="1"/>
</dbReference>
<dbReference type="Gene3D" id="1.10.510.10">
    <property type="entry name" value="Transferase(Phosphotransferase) domain 1"/>
    <property type="match status" value="1"/>
</dbReference>
<dbReference type="InterPro" id="IPR008271">
    <property type="entry name" value="Ser/Thr_kinase_AS"/>
</dbReference>
<dbReference type="FunFam" id="1.10.510.10:FF:000048">
    <property type="entry name" value="Protein kinase C"/>
    <property type="match status" value="1"/>
</dbReference>
<evidence type="ECO:0000259" key="10">
    <source>
        <dbReference type="PROSITE" id="PS51285"/>
    </source>
</evidence>
<dbReference type="OrthoDB" id="341578at2759"/>
<feature type="compositionally biased region" description="Basic and acidic residues" evidence="8">
    <location>
        <begin position="122"/>
        <end position="248"/>
    </location>
</feature>
<name>A0A8J1L751_XENLA</name>
<dbReference type="InterPro" id="IPR000719">
    <property type="entry name" value="Prot_kinase_dom"/>
</dbReference>
<evidence type="ECO:0000256" key="7">
    <source>
        <dbReference type="PROSITE-ProRule" id="PRU10141"/>
    </source>
</evidence>
<evidence type="ECO:0000259" key="9">
    <source>
        <dbReference type="PROSITE" id="PS50011"/>
    </source>
</evidence>
<keyword evidence="1" id="KW-0723">Serine/threonine-protein kinase</keyword>
<gene>
    <name evidence="12" type="primary">LOC121395597</name>
</gene>
<keyword evidence="11" id="KW-1185">Reference proteome</keyword>
<proteinExistence type="predicted"/>
<dbReference type="PROSITE" id="PS50011">
    <property type="entry name" value="PROTEIN_KINASE_DOM"/>
    <property type="match status" value="1"/>
</dbReference>
<evidence type="ECO:0000256" key="5">
    <source>
        <dbReference type="ARBA" id="ARBA00022777"/>
    </source>
</evidence>
<dbReference type="Proteomes" id="UP000186698">
    <property type="component" value="Chromosome 7L"/>
</dbReference>
<feature type="binding site" evidence="7">
    <location>
        <position position="304"/>
    </location>
    <ligand>
        <name>ATP</name>
        <dbReference type="ChEBI" id="CHEBI:30616"/>
    </ligand>
</feature>
<keyword evidence="5" id="KW-0418">Kinase</keyword>
<accession>A0A8J1L751</accession>
<dbReference type="SUPFAM" id="SSF56112">
    <property type="entry name" value="Protein kinase-like (PK-like)"/>
    <property type="match status" value="1"/>
</dbReference>
<dbReference type="PROSITE" id="PS00108">
    <property type="entry name" value="PROTEIN_KINASE_ST"/>
    <property type="match status" value="1"/>
</dbReference>
<dbReference type="AlphaFoldDB" id="A0A8J1L751"/>
<evidence type="ECO:0000256" key="8">
    <source>
        <dbReference type="SAM" id="MobiDB-lite"/>
    </source>
</evidence>
<evidence type="ECO:0000313" key="11">
    <source>
        <dbReference type="Proteomes" id="UP000186698"/>
    </source>
</evidence>
<sequence>MEVRKKRSRNSEEEGQGEKRRWSDGDLEEKKKCLVKKKTSEDGGSKRRRRERELEEKKKSPKERKTSGDRSNSRRRDGDLEDKKKSLVKKKTSEDGDRRRSEGQIEERKIPIQRKNCGDWSNYRRSEGELEDQKKSQMKKISEDGGSKRRRSEGQVKEKEKSPMERKTSEDGRNKRRRSGDELEEQTKHPMEKKTRQDGSNKSRRSELKDKEKSPIEKSEKLQLEEKKSQLEKTSEGVNKDQKSRSPEDPLEGGSAAKKLCVDISRPVPLDIKNYRFYSELGKGGFGRVMLASFTPKKQLVAVKIMQKSPDKNNFNIMMKEARVLSVARGSTFLCHSYAAFQSELESFFVLEYASGKSLMQMILRKGNLPMARIMFYTAEMVVALQFLHSKGIIHRDLKPDNVLVDRYGHIKICDFGLAAENIFDQTRTNGVIGTPGYRAPEVLSKAEYNAGVDWWSFGITMYQMATGSLPFSPSGSILRQFFAIKKNTPYYPYYMSKEMLDLLPKLLEMDENQRIGVNGNIREHAFYSTVKWEELENRRVKTPFQPGMPSADDFTEIPLTFSSQIRNEETNLADFSHVDPSWSWQE</sequence>
<dbReference type="InterPro" id="IPR011009">
    <property type="entry name" value="Kinase-like_dom_sf"/>
</dbReference>
<dbReference type="KEGG" id="xla:121395597"/>
<feature type="domain" description="AGC-kinase C-terminal" evidence="10">
    <location>
        <begin position="529"/>
        <end position="587"/>
    </location>
</feature>
<dbReference type="RefSeq" id="XP_041425382.1">
    <property type="nucleotide sequence ID" value="XM_041569448.1"/>
</dbReference>
<keyword evidence="3" id="KW-0808">Transferase</keyword>
<feature type="region of interest" description="Disordered" evidence="8">
    <location>
        <begin position="1"/>
        <end position="255"/>
    </location>
</feature>
<reference evidence="12" key="1">
    <citation type="submission" date="2025-08" db="UniProtKB">
        <authorList>
            <consortium name="RefSeq"/>
        </authorList>
    </citation>
    <scope>IDENTIFICATION</scope>
    <source>
        <strain evidence="12">J_2021</strain>
        <tissue evidence="12">Erythrocytes</tissue>
    </source>
</reference>
<dbReference type="GO" id="GO:0005737">
    <property type="term" value="C:cytoplasm"/>
    <property type="evidence" value="ECO:0000318"/>
    <property type="project" value="GO_Central"/>
</dbReference>
<dbReference type="GeneID" id="121395597"/>
<keyword evidence="6 7" id="KW-0067">ATP-binding</keyword>
<dbReference type="SMART" id="SM00220">
    <property type="entry name" value="S_TKc"/>
    <property type="match status" value="1"/>
</dbReference>
<keyword evidence="2" id="KW-0597">Phosphoprotein</keyword>
<evidence type="ECO:0000256" key="6">
    <source>
        <dbReference type="ARBA" id="ARBA00022840"/>
    </source>
</evidence>
<feature type="compositionally biased region" description="Basic and acidic residues" evidence="8">
    <location>
        <begin position="1"/>
        <end position="110"/>
    </location>
</feature>
<dbReference type="InterPro" id="IPR000961">
    <property type="entry name" value="AGC-kinase_C"/>
</dbReference>
<protein>
    <submittedName>
        <fullName evidence="12">Protein kinase C delta type-like</fullName>
    </submittedName>
</protein>
<evidence type="ECO:0000256" key="3">
    <source>
        <dbReference type="ARBA" id="ARBA00022679"/>
    </source>
</evidence>
<dbReference type="PROSITE" id="PS00107">
    <property type="entry name" value="PROTEIN_KINASE_ATP"/>
    <property type="match status" value="1"/>
</dbReference>
<dbReference type="GO" id="GO:0005634">
    <property type="term" value="C:nucleus"/>
    <property type="evidence" value="ECO:0000318"/>
    <property type="project" value="GO_Central"/>
</dbReference>